<keyword evidence="4 5" id="KW-0472">Membrane</keyword>
<protein>
    <recommendedName>
        <fullName evidence="6">Receptor ligand binding region domain-containing protein</fullName>
    </recommendedName>
</protein>
<organism evidence="7 8">
    <name type="scientific">Hypsibius exemplaris</name>
    <name type="common">Freshwater tardigrade</name>
    <dbReference type="NCBI Taxonomy" id="2072580"/>
    <lineage>
        <taxon>Eukaryota</taxon>
        <taxon>Metazoa</taxon>
        <taxon>Ecdysozoa</taxon>
        <taxon>Tardigrada</taxon>
        <taxon>Eutardigrada</taxon>
        <taxon>Parachela</taxon>
        <taxon>Hypsibioidea</taxon>
        <taxon>Hypsibiidae</taxon>
        <taxon>Hypsibius</taxon>
    </lineage>
</organism>
<dbReference type="OrthoDB" id="5867643at2759"/>
<dbReference type="InterPro" id="IPR028082">
    <property type="entry name" value="Peripla_BP_I"/>
</dbReference>
<comment type="caution">
    <text evidence="7">The sequence shown here is derived from an EMBL/GenBank/DDBJ whole genome shotgun (WGS) entry which is preliminary data.</text>
</comment>
<evidence type="ECO:0000256" key="1">
    <source>
        <dbReference type="ARBA" id="ARBA00004370"/>
    </source>
</evidence>
<sequence>MLMANHLTPTRSQSNDRWQLEILAPGVSTFDFLGSLNYTGPAYETGLQTLRVTYPQHIWNMTYLASPSCFEHMDTVQAKLAEWYYVKRSQRSVAVIVMPGCGEGAIINSLASAWNVLMITSSEGLVLPDPRKRPTWITTTPIPPLPEVYCSFLKSHGWTKVYVFLDQFGLEATYYSYVATRVKGSLNACGVRFEQNICLSTGPGRGNCSLTTTLEDFNNRHRIFLYFGKPSGLRIILIEASRLNMTNGKHVYVAVIPYRMKIYGTEFRWQNYDLDDEVVRQAYQSVILLSLVDESRYTTASMANLIRKWRVYSEQDFSNTHLEFELPLPILIATHAALELVGRVVHELFVELDGSLSEKWDGLITGTQLASRIRNRTFSDLDVGKMHMTVQGHLTFQTHAHYFHNATGQFVEYMRARLTEDDAFFWVATADSQWFNQTGFPSDEPMRDRSDGDRRAFLAWAAVVGIPIGLVLAITASQIMR</sequence>
<keyword evidence="2 5" id="KW-0812">Transmembrane</keyword>
<dbReference type="Pfam" id="PF01094">
    <property type="entry name" value="ANF_receptor"/>
    <property type="match status" value="1"/>
</dbReference>
<name>A0A1W0WMC9_HYPEX</name>
<dbReference type="EMBL" id="MTYJ01000075">
    <property type="protein sequence ID" value="OQV16376.1"/>
    <property type="molecule type" value="Genomic_DNA"/>
</dbReference>
<reference evidence="8" key="1">
    <citation type="submission" date="2017-01" db="EMBL/GenBank/DDBJ databases">
        <title>Comparative genomics of anhydrobiosis in the tardigrade Hypsibius dujardini.</title>
        <authorList>
            <person name="Yoshida Y."/>
            <person name="Koutsovoulos G."/>
            <person name="Laetsch D."/>
            <person name="Stevens L."/>
            <person name="Kumar S."/>
            <person name="Horikawa D."/>
            <person name="Ishino K."/>
            <person name="Komine S."/>
            <person name="Tomita M."/>
            <person name="Blaxter M."/>
            <person name="Arakawa K."/>
        </authorList>
    </citation>
    <scope>NUCLEOTIDE SEQUENCE [LARGE SCALE GENOMIC DNA]</scope>
    <source>
        <strain evidence="8">Z151</strain>
    </source>
</reference>
<dbReference type="SUPFAM" id="SSF53822">
    <property type="entry name" value="Periplasmic binding protein-like I"/>
    <property type="match status" value="1"/>
</dbReference>
<evidence type="ECO:0000256" key="2">
    <source>
        <dbReference type="ARBA" id="ARBA00022692"/>
    </source>
</evidence>
<evidence type="ECO:0000256" key="5">
    <source>
        <dbReference type="SAM" id="Phobius"/>
    </source>
</evidence>
<accession>A0A1W0WMC9</accession>
<gene>
    <name evidence="7" type="ORF">BV898_09521</name>
</gene>
<dbReference type="GO" id="GO:0016020">
    <property type="term" value="C:membrane"/>
    <property type="evidence" value="ECO:0007669"/>
    <property type="project" value="UniProtKB-SubCell"/>
</dbReference>
<dbReference type="AlphaFoldDB" id="A0A1W0WMC9"/>
<dbReference type="Gene3D" id="3.40.50.2300">
    <property type="match status" value="1"/>
</dbReference>
<comment type="subcellular location">
    <subcellularLocation>
        <location evidence="1">Membrane</location>
    </subcellularLocation>
</comment>
<dbReference type="InterPro" id="IPR001828">
    <property type="entry name" value="ANF_lig-bd_rcpt"/>
</dbReference>
<evidence type="ECO:0000256" key="3">
    <source>
        <dbReference type="ARBA" id="ARBA00022989"/>
    </source>
</evidence>
<evidence type="ECO:0000313" key="7">
    <source>
        <dbReference type="EMBL" id="OQV16376.1"/>
    </source>
</evidence>
<keyword evidence="8" id="KW-1185">Reference proteome</keyword>
<evidence type="ECO:0000313" key="8">
    <source>
        <dbReference type="Proteomes" id="UP000192578"/>
    </source>
</evidence>
<feature type="domain" description="Receptor ligand binding region" evidence="6">
    <location>
        <begin position="82"/>
        <end position="395"/>
    </location>
</feature>
<dbReference type="Proteomes" id="UP000192578">
    <property type="component" value="Unassembled WGS sequence"/>
</dbReference>
<evidence type="ECO:0000256" key="4">
    <source>
        <dbReference type="ARBA" id="ARBA00023136"/>
    </source>
</evidence>
<evidence type="ECO:0000259" key="6">
    <source>
        <dbReference type="Pfam" id="PF01094"/>
    </source>
</evidence>
<keyword evidence="3 5" id="KW-1133">Transmembrane helix</keyword>
<feature type="transmembrane region" description="Helical" evidence="5">
    <location>
        <begin position="457"/>
        <end position="476"/>
    </location>
</feature>
<proteinExistence type="predicted"/>